<evidence type="ECO:0000259" key="5">
    <source>
        <dbReference type="Pfam" id="PF00496"/>
    </source>
</evidence>
<dbReference type="InterPro" id="IPR039424">
    <property type="entry name" value="SBP_5"/>
</dbReference>
<dbReference type="GO" id="GO:0015833">
    <property type="term" value="P:peptide transport"/>
    <property type="evidence" value="ECO:0007669"/>
    <property type="project" value="TreeGrafter"/>
</dbReference>
<feature type="domain" description="Solute-binding protein family 5" evidence="5">
    <location>
        <begin position="93"/>
        <end position="438"/>
    </location>
</feature>
<evidence type="ECO:0000256" key="2">
    <source>
        <dbReference type="ARBA" id="ARBA00005695"/>
    </source>
</evidence>
<organism evidence="6 7">
    <name type="scientific">Mesorhizobium plurifarium</name>
    <dbReference type="NCBI Taxonomy" id="69974"/>
    <lineage>
        <taxon>Bacteria</taxon>
        <taxon>Pseudomonadati</taxon>
        <taxon>Pseudomonadota</taxon>
        <taxon>Alphaproteobacteria</taxon>
        <taxon>Hyphomicrobiales</taxon>
        <taxon>Phyllobacteriaceae</taxon>
        <taxon>Mesorhizobium</taxon>
    </lineage>
</organism>
<dbReference type="SUPFAM" id="SSF53850">
    <property type="entry name" value="Periplasmic binding protein-like II"/>
    <property type="match status" value="1"/>
</dbReference>
<keyword evidence="3" id="KW-0813">Transport</keyword>
<dbReference type="Pfam" id="PF00496">
    <property type="entry name" value="SBP_bac_5"/>
    <property type="match status" value="1"/>
</dbReference>
<dbReference type="Proteomes" id="UP000045285">
    <property type="component" value="Unassembled WGS sequence"/>
</dbReference>
<protein>
    <submittedName>
        <fullName evidence="6">Extracellular solute-binding protein family 5</fullName>
    </submittedName>
</protein>
<evidence type="ECO:0000313" key="7">
    <source>
        <dbReference type="Proteomes" id="UP000045285"/>
    </source>
</evidence>
<proteinExistence type="inferred from homology"/>
<keyword evidence="7" id="KW-1185">Reference proteome</keyword>
<dbReference type="PROSITE" id="PS51318">
    <property type="entry name" value="TAT"/>
    <property type="match status" value="1"/>
</dbReference>
<dbReference type="Gene3D" id="3.40.190.10">
    <property type="entry name" value="Periplasmic binding protein-like II"/>
    <property type="match status" value="1"/>
</dbReference>
<sequence length="519" mass="57137">MIKAANINITRRGVLAGAGALGLASLIYSTKRSQAAGSVLRVRSYGDIQTLDPAFRLAAPEGDITNVIFAGLVVAAPGDSWGWKPMAVEKIEQLDPLTIAFKLRDNIGFTDGFGQMTAEDVKFSIERLADPANKSPYAGDWATLKEVEVKDKLSGIIHLNKAFAPLWTSTLPTPSSTILSKRAVTEAGGKLGVKPVAQSGPYLLKEWTPKQRTVLVRNPDWKYEQGGYDEIHVHPIEDEKTAELGYEAGDLDYTWTSVSSIKRLKETPPADTVVVEKPSLAFVWLGMNQIAAPFDNPDLRRAVQYGVDRKAVVDAAYFGAAATSTGIIAPGLIGHREKNLFEYDPDKARELVNKAGASGVTVTLDILNKAERLSAAQVVQANLQDIGINVEIKQNDSGTFWTLGSKQNPYYKKLQMVLSRFSMQPDPSWATEWYTTSQIGEWNWEQFSSEEFDKLVTEGKIELDPAKRDVMYKKMQDLMEESGCYVFLTHEVTGVMYRKSVAAGLKPNGEPCFADFKPA</sequence>
<gene>
    <name evidence="6" type="ORF">MPL3356_150183</name>
</gene>
<dbReference type="Gene3D" id="3.90.76.10">
    <property type="entry name" value="Dipeptide-binding Protein, Domain 1"/>
    <property type="match status" value="1"/>
</dbReference>
<keyword evidence="4" id="KW-0732">Signal</keyword>
<reference evidence="7" key="1">
    <citation type="submission" date="2014-08" db="EMBL/GenBank/DDBJ databases">
        <authorList>
            <person name="Moulin L."/>
        </authorList>
    </citation>
    <scope>NUCLEOTIDE SEQUENCE [LARGE SCALE GENOMIC DNA]</scope>
</reference>
<dbReference type="GO" id="GO:0030288">
    <property type="term" value="C:outer membrane-bounded periplasmic space"/>
    <property type="evidence" value="ECO:0007669"/>
    <property type="project" value="UniProtKB-ARBA"/>
</dbReference>
<accession>A0A090DKH2</accession>
<dbReference type="PANTHER" id="PTHR30290:SF9">
    <property type="entry name" value="OLIGOPEPTIDE-BINDING PROTEIN APPA"/>
    <property type="match status" value="1"/>
</dbReference>
<dbReference type="Gene3D" id="3.10.105.10">
    <property type="entry name" value="Dipeptide-binding Protein, Domain 3"/>
    <property type="match status" value="1"/>
</dbReference>
<name>A0A090DKH2_MESPL</name>
<comment type="subcellular location">
    <subcellularLocation>
        <location evidence="1">Periplasm</location>
    </subcellularLocation>
</comment>
<evidence type="ECO:0000256" key="4">
    <source>
        <dbReference type="ARBA" id="ARBA00022729"/>
    </source>
</evidence>
<evidence type="ECO:0000256" key="3">
    <source>
        <dbReference type="ARBA" id="ARBA00022448"/>
    </source>
</evidence>
<dbReference type="GO" id="GO:0043190">
    <property type="term" value="C:ATP-binding cassette (ABC) transporter complex"/>
    <property type="evidence" value="ECO:0007669"/>
    <property type="project" value="InterPro"/>
</dbReference>
<dbReference type="InterPro" id="IPR000914">
    <property type="entry name" value="SBP_5_dom"/>
</dbReference>
<dbReference type="STRING" id="69974.MPLDJ20_20374"/>
<evidence type="ECO:0000256" key="1">
    <source>
        <dbReference type="ARBA" id="ARBA00004418"/>
    </source>
</evidence>
<dbReference type="PIRSF" id="PIRSF002741">
    <property type="entry name" value="MppA"/>
    <property type="match status" value="1"/>
</dbReference>
<dbReference type="PANTHER" id="PTHR30290">
    <property type="entry name" value="PERIPLASMIC BINDING COMPONENT OF ABC TRANSPORTER"/>
    <property type="match status" value="1"/>
</dbReference>
<evidence type="ECO:0000313" key="6">
    <source>
        <dbReference type="EMBL" id="CDX14046.1"/>
    </source>
</evidence>
<dbReference type="InterPro" id="IPR030678">
    <property type="entry name" value="Peptide/Ni-bd"/>
</dbReference>
<dbReference type="GO" id="GO:1904680">
    <property type="term" value="F:peptide transmembrane transporter activity"/>
    <property type="evidence" value="ECO:0007669"/>
    <property type="project" value="TreeGrafter"/>
</dbReference>
<dbReference type="InterPro" id="IPR006311">
    <property type="entry name" value="TAT_signal"/>
</dbReference>
<dbReference type="EMBL" id="CCMZ01000007">
    <property type="protein sequence ID" value="CDX14046.1"/>
    <property type="molecule type" value="Genomic_DNA"/>
</dbReference>
<dbReference type="AlphaFoldDB" id="A0A090DKH2"/>
<comment type="similarity">
    <text evidence="2">Belongs to the bacterial solute-binding protein 5 family.</text>
</comment>